<dbReference type="EMBL" id="CP126101">
    <property type="protein sequence ID" value="WHY50517.1"/>
    <property type="molecule type" value="Genomic_DNA"/>
</dbReference>
<gene>
    <name evidence="1" type="ORF">QNH24_19630</name>
</gene>
<evidence type="ECO:0000313" key="1">
    <source>
        <dbReference type="EMBL" id="WHY50517.1"/>
    </source>
</evidence>
<sequence>MNKLEQTTQELLEAGYTIEEIKAAFEEVIEQQAKQSSTDRETDN</sequence>
<accession>A0AAX3WTR1</accession>
<proteinExistence type="predicted"/>
<dbReference type="Proteomes" id="UP001178322">
    <property type="component" value="Chromosome"/>
</dbReference>
<dbReference type="RefSeq" id="WP_283869179.1">
    <property type="nucleotide sequence ID" value="NZ_CP126101.1"/>
</dbReference>
<organism evidence="1 2">
    <name type="scientific">Lysinibacillus pakistanensis</name>
    <dbReference type="NCBI Taxonomy" id="759811"/>
    <lineage>
        <taxon>Bacteria</taxon>
        <taxon>Bacillati</taxon>
        <taxon>Bacillota</taxon>
        <taxon>Bacilli</taxon>
        <taxon>Bacillales</taxon>
        <taxon>Bacillaceae</taxon>
        <taxon>Lysinibacillus</taxon>
    </lineage>
</organism>
<dbReference type="AlphaFoldDB" id="A0AAX3WTR1"/>
<protein>
    <recommendedName>
        <fullName evidence="3">Phage protein</fullName>
    </recommendedName>
</protein>
<evidence type="ECO:0000313" key="2">
    <source>
        <dbReference type="Proteomes" id="UP001178322"/>
    </source>
</evidence>
<evidence type="ECO:0008006" key="3">
    <source>
        <dbReference type="Google" id="ProtNLM"/>
    </source>
</evidence>
<reference evidence="1" key="1">
    <citation type="submission" date="2023-05" db="EMBL/GenBank/DDBJ databases">
        <title>Comparative genomics of Bacillaceae isolates and their secondary metabolite potential.</title>
        <authorList>
            <person name="Song L."/>
            <person name="Nielsen L.J."/>
            <person name="Mohite O."/>
            <person name="Xu X."/>
            <person name="Weber T."/>
            <person name="Kovacs A.T."/>
        </authorList>
    </citation>
    <scope>NUCLEOTIDE SEQUENCE</scope>
    <source>
        <strain evidence="1">LY1</strain>
    </source>
</reference>
<name>A0AAX3WTR1_9BACI</name>